<comment type="catalytic activity">
    <reaction evidence="1">
        <text>a 1,2-diacyl-sn-glycero-3-phosphocholine + H2O = a 1,2-diacyl-sn-glycero-3-phosphate + choline + H(+)</text>
        <dbReference type="Rhea" id="RHEA:14445"/>
        <dbReference type="ChEBI" id="CHEBI:15354"/>
        <dbReference type="ChEBI" id="CHEBI:15377"/>
        <dbReference type="ChEBI" id="CHEBI:15378"/>
        <dbReference type="ChEBI" id="CHEBI:57643"/>
        <dbReference type="ChEBI" id="CHEBI:58608"/>
        <dbReference type="EC" id="3.1.4.4"/>
    </reaction>
</comment>
<evidence type="ECO:0000256" key="2">
    <source>
        <dbReference type="ARBA" id="ARBA00022737"/>
    </source>
</evidence>
<feature type="domain" description="PLD phosphodiesterase" evidence="5">
    <location>
        <begin position="646"/>
        <end position="673"/>
    </location>
</feature>
<evidence type="ECO:0000313" key="6">
    <source>
        <dbReference type="EMBL" id="APW36798.1"/>
    </source>
</evidence>
<evidence type="ECO:0000256" key="4">
    <source>
        <dbReference type="ARBA" id="ARBA00023098"/>
    </source>
</evidence>
<dbReference type="SMART" id="SM00155">
    <property type="entry name" value="PLDc"/>
    <property type="match status" value="2"/>
</dbReference>
<accession>A0A1P8JST9</accession>
<keyword evidence="7" id="KW-1185">Reference proteome</keyword>
<dbReference type="InterPro" id="IPR025202">
    <property type="entry name" value="PLD-like_dom"/>
</dbReference>
<dbReference type="AlphaFoldDB" id="A0A1P8JST9"/>
<dbReference type="STRING" id="1842727.RD110_05985"/>
<dbReference type="GO" id="GO:0009395">
    <property type="term" value="P:phospholipid catabolic process"/>
    <property type="evidence" value="ECO:0007669"/>
    <property type="project" value="TreeGrafter"/>
</dbReference>
<dbReference type="KEGG" id="rhy:RD110_05985"/>
<dbReference type="PANTHER" id="PTHR18896:SF76">
    <property type="entry name" value="PHOSPHOLIPASE"/>
    <property type="match status" value="1"/>
</dbReference>
<dbReference type="OrthoDB" id="8828485at2"/>
<evidence type="ECO:0000256" key="1">
    <source>
        <dbReference type="ARBA" id="ARBA00000798"/>
    </source>
</evidence>
<evidence type="ECO:0000313" key="7">
    <source>
        <dbReference type="Proteomes" id="UP000186609"/>
    </source>
</evidence>
<dbReference type="Proteomes" id="UP000186609">
    <property type="component" value="Chromosome"/>
</dbReference>
<dbReference type="Pfam" id="PF13091">
    <property type="entry name" value="PLDc_2"/>
    <property type="match status" value="1"/>
</dbReference>
<organism evidence="6 7">
    <name type="scientific">Rhodoferax koreensis</name>
    <dbReference type="NCBI Taxonomy" id="1842727"/>
    <lineage>
        <taxon>Bacteria</taxon>
        <taxon>Pseudomonadati</taxon>
        <taxon>Pseudomonadota</taxon>
        <taxon>Betaproteobacteria</taxon>
        <taxon>Burkholderiales</taxon>
        <taxon>Comamonadaceae</taxon>
        <taxon>Rhodoferax</taxon>
    </lineage>
</organism>
<keyword evidence="4" id="KW-0443">Lipid metabolism</keyword>
<dbReference type="Gene3D" id="3.30.870.10">
    <property type="entry name" value="Endonuclease Chain A"/>
    <property type="match status" value="2"/>
</dbReference>
<dbReference type="EMBL" id="CP019236">
    <property type="protein sequence ID" value="APW36798.1"/>
    <property type="molecule type" value="Genomic_DNA"/>
</dbReference>
<sequence>MPSPTDTQQTCTVPLSDLSRRATGAAQWRLEKKEDAQTPVFHYNNLSVYICGEESFRQIADDIKKAERSIDIVCWGFDPAMELTRTAGRWKRGDTWGDLLRSAARGELARKQKVRVRVLCWYDSLGAALGGSNMPGYRTDASYELKAAPGRGMAAALVPYGKLPPLPEPADPKDQREMFNSHWYRDVVAGKMEGVSLRTRGGVHADVLASLKAEIARTRGATVGGIERAGLEWMATHHQKTIVIDYEGADPRAYVMGLNSVTDYWDTQAHRYNDPLRGENFEGSDKDHSVGMGWEPGSSGAPTLKPYQDYACRIEGDAIVAVYRNFVEAWNKAEAKGPGAGAPASGEIDLKAPPPRLFKNLKSRCSGAQILRTLPDSEGGERSIARLYYQTSSFARHYLYIENQYFQNTDWARALKDARQAFVQGCSSASPPIPLSRIPVLHVIVVTPTPERGQMVPRTHDTVAELGHGDSMPNQDEEIRKALARRDQSQKDMAEYKKRRAAHDARGTDTALYTPYAAMEPPPSPPQPLSDIAQSYVDAGGARDSQKTRDLLSQTLGMRTLVASLWTYDAEWREDQLPIAKRIDEEKPLHARQQKEWDDDQAAKKQASARTVEAGGWRVYTDTRMPPTPPVDRSQQLKNAKALRYREIYIHSKLMIIDDSMFTLGSANLNLRSFAADSEMNIASDDRYKAQDLRRRVWKQHTNKQFDGGADATDQAAMKRTFNNWEREASNNLTNKRNGLSLTSFLVKFLDERTSVIRLG</sequence>
<keyword evidence="2" id="KW-0677">Repeat</keyword>
<keyword evidence="3" id="KW-0378">Hydrolase</keyword>
<dbReference type="InterPro" id="IPR001736">
    <property type="entry name" value="PLipase_D/transphosphatidylase"/>
</dbReference>
<dbReference type="InterPro" id="IPR015679">
    <property type="entry name" value="PLipase_D_fam"/>
</dbReference>
<reference evidence="6 7" key="1">
    <citation type="submission" date="2017-01" db="EMBL/GenBank/DDBJ databases">
        <authorList>
            <person name="Mah S.A."/>
            <person name="Swanson W.J."/>
            <person name="Moy G.W."/>
            <person name="Vacquier V.D."/>
        </authorList>
    </citation>
    <scope>NUCLEOTIDE SEQUENCE [LARGE SCALE GENOMIC DNA]</scope>
    <source>
        <strain evidence="6 7">DCY110</strain>
    </source>
</reference>
<name>A0A1P8JST9_9BURK</name>
<dbReference type="GO" id="GO:0004630">
    <property type="term" value="F:phospholipase D activity"/>
    <property type="evidence" value="ECO:0007669"/>
    <property type="project" value="UniProtKB-EC"/>
</dbReference>
<dbReference type="RefSeq" id="WP_076197612.1">
    <property type="nucleotide sequence ID" value="NZ_CP019236.1"/>
</dbReference>
<dbReference type="PROSITE" id="PS50035">
    <property type="entry name" value="PLD"/>
    <property type="match status" value="1"/>
</dbReference>
<dbReference type="PANTHER" id="PTHR18896">
    <property type="entry name" value="PHOSPHOLIPASE D"/>
    <property type="match status" value="1"/>
</dbReference>
<evidence type="ECO:0000256" key="3">
    <source>
        <dbReference type="ARBA" id="ARBA00022801"/>
    </source>
</evidence>
<gene>
    <name evidence="6" type="ORF">RD110_05985</name>
</gene>
<protein>
    <recommendedName>
        <fullName evidence="5">PLD phosphodiesterase domain-containing protein</fullName>
    </recommendedName>
</protein>
<proteinExistence type="predicted"/>
<evidence type="ECO:0000259" key="5">
    <source>
        <dbReference type="PROSITE" id="PS50035"/>
    </source>
</evidence>
<dbReference type="SUPFAM" id="SSF56024">
    <property type="entry name" value="Phospholipase D/nuclease"/>
    <property type="match status" value="2"/>
</dbReference>